<name>A0A158P8S2_ANGCA</name>
<dbReference type="GO" id="GO:0005886">
    <property type="term" value="C:plasma membrane"/>
    <property type="evidence" value="ECO:0007669"/>
    <property type="project" value="UniProtKB-SubCell"/>
</dbReference>
<dbReference type="PANTHER" id="PTHR37441">
    <property type="entry name" value="PROTEIN CBG16518"/>
    <property type="match status" value="1"/>
</dbReference>
<keyword evidence="3 8" id="KW-0812">Transmembrane</keyword>
<sequence length="414" mass="46367">MLAVMMFVIVLQSLHLGATQLSKTVPLVFRNCSNIFIPGKDEKYALCNITTGDTPCALLEELHKAKEFRIYGFTVVPIALSSLAMILNITYLAIQLKIYRKEEESTRKRYLFLISRSLSTVMALILLYVVNICWKANGFAYNSAMIFLLLGGLNFLSITGTYIALTILLYTAIVHPFFYQSNTTIKHCYIIIAFIWLISTLASSAVGLWGATLFYPESAPVRCTFRGCQKPLAILIVSGLSLSYATVLGLYAVLIIRLHMKLRSSREVIVGNVQCESNMERQLIHIRAMNRLGMNMVTFAVGSIPILIVCIVALVNLRSLSSLGEGEKSPCKTYLNSRLFVEVELLASSAGVVWLLAMILDPIINTVADQKIMAMLYDWVRTHIRIIAILSNNYEVDQTEIRGEYGKGYGRRQE</sequence>
<keyword evidence="7" id="KW-0807">Transducer</keyword>
<dbReference type="WBParaSite" id="ACAC_0000738601-mRNA-1">
    <property type="protein sequence ID" value="ACAC_0000738601-mRNA-1"/>
    <property type="gene ID" value="ACAC_0000738601"/>
</dbReference>
<keyword evidence="5" id="KW-0675">Receptor</keyword>
<dbReference type="InterPro" id="IPR000276">
    <property type="entry name" value="GPCR_Rhodpsn"/>
</dbReference>
<feature type="signal peptide" evidence="9">
    <location>
        <begin position="1"/>
        <end position="19"/>
    </location>
</feature>
<proteinExistence type="predicted"/>
<reference evidence="11" key="1">
    <citation type="submission" date="2012-09" db="EMBL/GenBank/DDBJ databases">
        <authorList>
            <person name="Martin A.A."/>
        </authorList>
    </citation>
    <scope>NUCLEOTIDE SEQUENCE</scope>
</reference>
<dbReference type="SUPFAM" id="SSF81321">
    <property type="entry name" value="Family A G protein-coupled receptor-like"/>
    <property type="match status" value="1"/>
</dbReference>
<dbReference type="CDD" id="cd00637">
    <property type="entry name" value="7tm_classA_rhodopsin-like"/>
    <property type="match status" value="1"/>
</dbReference>
<accession>A0A158P8S2</accession>
<evidence type="ECO:0000256" key="6">
    <source>
        <dbReference type="ARBA" id="ARBA00023136"/>
    </source>
</evidence>
<dbReference type="Gene3D" id="1.20.1070.10">
    <property type="entry name" value="Rhodopsin 7-helix transmembrane proteins"/>
    <property type="match status" value="1"/>
</dbReference>
<protein>
    <submittedName>
        <fullName evidence="12">G_PROTEIN_RECEP_F1_2 domain-containing protein</fullName>
    </submittedName>
</protein>
<dbReference type="GO" id="GO:0004930">
    <property type="term" value="F:G protein-coupled receptor activity"/>
    <property type="evidence" value="ECO:0007669"/>
    <property type="project" value="UniProtKB-KW"/>
</dbReference>
<evidence type="ECO:0000256" key="2">
    <source>
        <dbReference type="ARBA" id="ARBA00022475"/>
    </source>
</evidence>
<feature type="transmembrane region" description="Helical" evidence="8">
    <location>
        <begin position="110"/>
        <end position="132"/>
    </location>
</feature>
<feature type="transmembrane region" description="Helical" evidence="8">
    <location>
        <begin position="189"/>
        <end position="212"/>
    </location>
</feature>
<keyword evidence="11" id="KW-1185">Reference proteome</keyword>
<dbReference type="AlphaFoldDB" id="A0A158P8S2"/>
<keyword evidence="9" id="KW-0732">Signal</keyword>
<comment type="subcellular location">
    <subcellularLocation>
        <location evidence="1">Cell membrane</location>
        <topology evidence="1">Multi-pass membrane protein</topology>
    </subcellularLocation>
</comment>
<dbReference type="InterPro" id="IPR040435">
    <property type="entry name" value="Put_GPCR_Chromadorea"/>
</dbReference>
<dbReference type="PROSITE" id="PS50262">
    <property type="entry name" value="G_PROTEIN_RECEP_F1_2"/>
    <property type="match status" value="1"/>
</dbReference>
<evidence type="ECO:0000256" key="3">
    <source>
        <dbReference type="ARBA" id="ARBA00022692"/>
    </source>
</evidence>
<evidence type="ECO:0000256" key="5">
    <source>
        <dbReference type="ARBA" id="ARBA00023040"/>
    </source>
</evidence>
<feature type="transmembrane region" description="Helical" evidence="8">
    <location>
        <begin position="345"/>
        <end position="364"/>
    </location>
</feature>
<feature type="transmembrane region" description="Helical" evidence="8">
    <location>
        <begin position="144"/>
        <end position="177"/>
    </location>
</feature>
<evidence type="ECO:0000256" key="8">
    <source>
        <dbReference type="SAM" id="Phobius"/>
    </source>
</evidence>
<feature type="transmembrane region" description="Helical" evidence="8">
    <location>
        <begin position="292"/>
        <end position="315"/>
    </location>
</feature>
<evidence type="ECO:0000313" key="11">
    <source>
        <dbReference type="Proteomes" id="UP000035642"/>
    </source>
</evidence>
<keyword evidence="2" id="KW-1003">Cell membrane</keyword>
<keyword evidence="5" id="KW-0297">G-protein coupled receptor</keyword>
<feature type="transmembrane region" description="Helical" evidence="8">
    <location>
        <begin position="68"/>
        <end position="89"/>
    </location>
</feature>
<dbReference type="PANTHER" id="PTHR37441:SF4">
    <property type="entry name" value="G-PROTEIN COUPLED RECEPTORS FAMILY 1 PROFILE DOMAIN-CONTAINING PROTEIN"/>
    <property type="match status" value="1"/>
</dbReference>
<evidence type="ECO:0000256" key="9">
    <source>
        <dbReference type="SAM" id="SignalP"/>
    </source>
</evidence>
<dbReference type="STRING" id="6313.A0A158P8S2"/>
<evidence type="ECO:0000259" key="10">
    <source>
        <dbReference type="PROSITE" id="PS50262"/>
    </source>
</evidence>
<feature type="transmembrane region" description="Helical" evidence="8">
    <location>
        <begin position="232"/>
        <end position="256"/>
    </location>
</feature>
<feature type="chain" id="PRO_5007630113" evidence="9">
    <location>
        <begin position="20"/>
        <end position="414"/>
    </location>
</feature>
<evidence type="ECO:0000256" key="4">
    <source>
        <dbReference type="ARBA" id="ARBA00022989"/>
    </source>
</evidence>
<feature type="domain" description="G-protein coupled receptors family 1 profile" evidence="10">
    <location>
        <begin position="87"/>
        <end position="365"/>
    </location>
</feature>
<dbReference type="Proteomes" id="UP000035642">
    <property type="component" value="Unassembled WGS sequence"/>
</dbReference>
<evidence type="ECO:0000256" key="1">
    <source>
        <dbReference type="ARBA" id="ARBA00004651"/>
    </source>
</evidence>
<organism evidence="11 12">
    <name type="scientific">Angiostrongylus cantonensis</name>
    <name type="common">Rat lungworm</name>
    <dbReference type="NCBI Taxonomy" id="6313"/>
    <lineage>
        <taxon>Eukaryota</taxon>
        <taxon>Metazoa</taxon>
        <taxon>Ecdysozoa</taxon>
        <taxon>Nematoda</taxon>
        <taxon>Chromadorea</taxon>
        <taxon>Rhabditida</taxon>
        <taxon>Rhabditina</taxon>
        <taxon>Rhabditomorpha</taxon>
        <taxon>Strongyloidea</taxon>
        <taxon>Metastrongylidae</taxon>
        <taxon>Angiostrongylus</taxon>
    </lineage>
</organism>
<dbReference type="Pfam" id="PF00001">
    <property type="entry name" value="7tm_1"/>
    <property type="match status" value="1"/>
</dbReference>
<evidence type="ECO:0000256" key="7">
    <source>
        <dbReference type="ARBA" id="ARBA00023224"/>
    </source>
</evidence>
<dbReference type="InterPro" id="IPR017452">
    <property type="entry name" value="GPCR_Rhodpsn_7TM"/>
</dbReference>
<evidence type="ECO:0000313" key="12">
    <source>
        <dbReference type="WBParaSite" id="ACAC_0000738601-mRNA-1"/>
    </source>
</evidence>
<reference evidence="12" key="2">
    <citation type="submission" date="2016-04" db="UniProtKB">
        <authorList>
            <consortium name="WormBaseParasite"/>
        </authorList>
    </citation>
    <scope>IDENTIFICATION</scope>
</reference>
<keyword evidence="4 8" id="KW-1133">Transmembrane helix</keyword>
<keyword evidence="6 8" id="KW-0472">Membrane</keyword>